<gene>
    <name evidence="2" type="ORF">FSCOSCO3_A017184</name>
</gene>
<dbReference type="EMBL" id="CAWUFR010001630">
    <property type="protein sequence ID" value="CAK6984136.1"/>
    <property type="molecule type" value="Genomic_DNA"/>
</dbReference>
<keyword evidence="3" id="KW-1185">Reference proteome</keyword>
<sequence length="54" mass="5868">SSRYINDQFVTDSDILASNGIIHVLQGPLKAPPSRLLEFTLTAGGQTRGGERRI</sequence>
<evidence type="ECO:0000313" key="3">
    <source>
        <dbReference type="Proteomes" id="UP001314229"/>
    </source>
</evidence>
<accession>A0AAV1QN93</accession>
<comment type="caution">
    <text evidence="2">The sequence shown here is derived from an EMBL/GenBank/DDBJ whole genome shotgun (WGS) entry which is preliminary data.</text>
</comment>
<reference evidence="2 3" key="1">
    <citation type="submission" date="2024-01" db="EMBL/GenBank/DDBJ databases">
        <authorList>
            <person name="Alioto T."/>
            <person name="Alioto T."/>
            <person name="Gomez Garrido J."/>
        </authorList>
    </citation>
    <scope>NUCLEOTIDE SEQUENCE [LARGE SCALE GENOMIC DNA]</scope>
</reference>
<dbReference type="Proteomes" id="UP001314229">
    <property type="component" value="Unassembled WGS sequence"/>
</dbReference>
<name>A0AAV1QN93_SCOSC</name>
<evidence type="ECO:0000313" key="2">
    <source>
        <dbReference type="EMBL" id="CAK6984136.1"/>
    </source>
</evidence>
<organism evidence="2 3">
    <name type="scientific">Scomber scombrus</name>
    <name type="common">Atlantic mackerel</name>
    <name type="synonym">Scomber vernalis</name>
    <dbReference type="NCBI Taxonomy" id="13677"/>
    <lineage>
        <taxon>Eukaryota</taxon>
        <taxon>Metazoa</taxon>
        <taxon>Chordata</taxon>
        <taxon>Craniata</taxon>
        <taxon>Vertebrata</taxon>
        <taxon>Euteleostomi</taxon>
        <taxon>Actinopterygii</taxon>
        <taxon>Neopterygii</taxon>
        <taxon>Teleostei</taxon>
        <taxon>Neoteleostei</taxon>
        <taxon>Acanthomorphata</taxon>
        <taxon>Pelagiaria</taxon>
        <taxon>Scombriformes</taxon>
        <taxon>Scombridae</taxon>
        <taxon>Scomber</taxon>
    </lineage>
</organism>
<dbReference type="InterPro" id="IPR000782">
    <property type="entry name" value="FAS1_domain"/>
</dbReference>
<dbReference type="AlphaFoldDB" id="A0AAV1QN93"/>
<proteinExistence type="predicted"/>
<dbReference type="PROSITE" id="PS50213">
    <property type="entry name" value="FAS1"/>
    <property type="match status" value="1"/>
</dbReference>
<protein>
    <submittedName>
        <fullName evidence="2">Stabilin-2</fullName>
    </submittedName>
</protein>
<dbReference type="SUPFAM" id="SSF82153">
    <property type="entry name" value="FAS1 domain"/>
    <property type="match status" value="1"/>
</dbReference>
<evidence type="ECO:0000259" key="1">
    <source>
        <dbReference type="PROSITE" id="PS50213"/>
    </source>
</evidence>
<feature type="non-terminal residue" evidence="2">
    <location>
        <position position="54"/>
    </location>
</feature>
<feature type="domain" description="FAS1" evidence="1">
    <location>
        <begin position="1"/>
        <end position="29"/>
    </location>
</feature>
<feature type="non-terminal residue" evidence="2">
    <location>
        <position position="1"/>
    </location>
</feature>
<dbReference type="InterPro" id="IPR036378">
    <property type="entry name" value="FAS1_dom_sf"/>
</dbReference>